<dbReference type="EMBL" id="JAVRJZ010000002">
    <property type="protein sequence ID" value="KAK2726398.1"/>
    <property type="molecule type" value="Genomic_DNA"/>
</dbReference>
<dbReference type="Proteomes" id="UP001187531">
    <property type="component" value="Unassembled WGS sequence"/>
</dbReference>
<dbReference type="AlphaFoldDB" id="A0AA88IBY2"/>
<keyword evidence="3" id="KW-1185">Reference proteome</keyword>
<evidence type="ECO:0000256" key="1">
    <source>
        <dbReference type="SAM" id="MobiDB-lite"/>
    </source>
</evidence>
<sequence length="131" mass="14599">MCRYFVRRLMAIDDEIVEITSPSPHPDESASARSLSSLHPNTRRSLRLSARRNARVSNEGWTTVHTGSENEGQDPRRSSRVSISQPQTPSNLRRSARILARQQGDSSAEGWTINHSTSTDSITMSSVNPPR</sequence>
<comment type="caution">
    <text evidence="2">The sequence shown here is derived from an EMBL/GenBank/DDBJ whole genome shotgun (WGS) entry which is preliminary data.</text>
</comment>
<feature type="region of interest" description="Disordered" evidence="1">
    <location>
        <begin position="19"/>
        <end position="131"/>
    </location>
</feature>
<feature type="compositionally biased region" description="Polar residues" evidence="1">
    <location>
        <begin position="31"/>
        <end position="40"/>
    </location>
</feature>
<organism evidence="2 3">
    <name type="scientific">Artemia franciscana</name>
    <name type="common">Brine shrimp</name>
    <name type="synonym">Artemia sanfranciscana</name>
    <dbReference type="NCBI Taxonomy" id="6661"/>
    <lineage>
        <taxon>Eukaryota</taxon>
        <taxon>Metazoa</taxon>
        <taxon>Ecdysozoa</taxon>
        <taxon>Arthropoda</taxon>
        <taxon>Crustacea</taxon>
        <taxon>Branchiopoda</taxon>
        <taxon>Anostraca</taxon>
        <taxon>Artemiidae</taxon>
        <taxon>Artemia</taxon>
    </lineage>
</organism>
<feature type="compositionally biased region" description="Basic residues" evidence="1">
    <location>
        <begin position="41"/>
        <end position="54"/>
    </location>
</feature>
<accession>A0AA88IBY2</accession>
<feature type="compositionally biased region" description="Polar residues" evidence="1">
    <location>
        <begin position="80"/>
        <end position="93"/>
    </location>
</feature>
<feature type="compositionally biased region" description="Polar residues" evidence="1">
    <location>
        <begin position="59"/>
        <end position="70"/>
    </location>
</feature>
<reference evidence="2" key="1">
    <citation type="submission" date="2023-07" db="EMBL/GenBank/DDBJ databases">
        <title>Chromosome-level genome assembly of Artemia franciscana.</title>
        <authorList>
            <person name="Jo E."/>
        </authorList>
    </citation>
    <scope>NUCLEOTIDE SEQUENCE</scope>
    <source>
        <tissue evidence="2">Whole body</tissue>
    </source>
</reference>
<name>A0AA88IBY2_ARTSF</name>
<evidence type="ECO:0000313" key="2">
    <source>
        <dbReference type="EMBL" id="KAK2726398.1"/>
    </source>
</evidence>
<evidence type="ECO:0000313" key="3">
    <source>
        <dbReference type="Proteomes" id="UP001187531"/>
    </source>
</evidence>
<protein>
    <submittedName>
        <fullName evidence="2">Uncharacterized protein</fullName>
    </submittedName>
</protein>
<proteinExistence type="predicted"/>
<feature type="compositionally biased region" description="Polar residues" evidence="1">
    <location>
        <begin position="113"/>
        <end position="131"/>
    </location>
</feature>
<gene>
    <name evidence="2" type="ORF">QYM36_000736</name>
</gene>